<protein>
    <recommendedName>
        <fullName evidence="1">Mediator of RNA polymerase II transcription subunit 18</fullName>
    </recommendedName>
    <alternativeName>
        <fullName evidence="1">Mediator complex subunit 18</fullName>
    </alternativeName>
</protein>
<name>A0ABQ7I230_9MICR</name>
<dbReference type="Pfam" id="PF09637">
    <property type="entry name" value="Med18"/>
    <property type="match status" value="1"/>
</dbReference>
<evidence type="ECO:0000313" key="3">
    <source>
        <dbReference type="Proteomes" id="UP001516464"/>
    </source>
</evidence>
<comment type="subunit">
    <text evidence="1">Component of the Mediator complex.</text>
</comment>
<dbReference type="InterPro" id="IPR019095">
    <property type="entry name" value="Mediator_Med18"/>
</dbReference>
<proteinExistence type="inferred from homology"/>
<organism evidence="2 3">
    <name type="scientific">Astathelohania contejeani</name>
    <dbReference type="NCBI Taxonomy" id="164912"/>
    <lineage>
        <taxon>Eukaryota</taxon>
        <taxon>Fungi</taxon>
        <taxon>Fungi incertae sedis</taxon>
        <taxon>Microsporidia</taxon>
        <taxon>Astathelohaniidae</taxon>
        <taxon>Astathelohania</taxon>
    </lineage>
</organism>
<gene>
    <name evidence="1" type="primary">MED18</name>
    <name evidence="2" type="ORF">TCON_0343</name>
</gene>
<reference evidence="2 3" key="1">
    <citation type="submission" date="2019-01" db="EMBL/GenBank/DDBJ databases">
        <title>Genomes sequencing and comparative genomics of infectious freshwater microsporidia, Cucumispora dikerogammari and Thelohania contejeani.</title>
        <authorList>
            <person name="Cormier A."/>
            <person name="Giraud I."/>
            <person name="Wattier R."/>
            <person name="Teixeira M."/>
            <person name="Grandjean F."/>
            <person name="Rigaud T."/>
            <person name="Cordaux R."/>
        </authorList>
    </citation>
    <scope>NUCLEOTIDE SEQUENCE [LARGE SCALE GENOMIC DNA]</scope>
    <source>
        <strain evidence="2">T1</strain>
        <tissue evidence="2">Spores</tissue>
    </source>
</reference>
<dbReference type="Proteomes" id="UP001516464">
    <property type="component" value="Unassembled WGS sequence"/>
</dbReference>
<keyword evidence="1" id="KW-0010">Activator</keyword>
<evidence type="ECO:0000313" key="2">
    <source>
        <dbReference type="EMBL" id="KAF7684478.1"/>
    </source>
</evidence>
<keyword evidence="3" id="KW-1185">Reference proteome</keyword>
<comment type="caution">
    <text evidence="2">The sequence shown here is derived from an EMBL/GenBank/DDBJ whole genome shotgun (WGS) entry which is preliminary data.</text>
</comment>
<accession>A0ABQ7I230</accession>
<comment type="similarity">
    <text evidence="1">Belongs to the Mediator complex subunit 18 family.</text>
</comment>
<comment type="function">
    <text evidence="1">Component of the Mediator complex, a coactivator involved in the regulated transcription of nearly all RNA polymerase II-dependent genes. Mediator functions as a bridge to convey information from gene-specific regulatory proteins to the basal RNA polymerase II transcription machinery. Mediator is recruited to promoters by direct interactions with regulatory proteins and serves as a scaffold for the assembly of a functional preinitiation complex with RNA polymerase II and the general transcription factors.</text>
</comment>
<sequence length="165" mass="19339">MIECSLFGACKSVKRLEDYFVKQNYRKSEFEYQELIYKDEKSEYILQMTTPIKIVYKGSPDLNKTRIAVCRRIIECTLLNECSIETFFDILGMKKIKDSKICGIKFTKNDIAVEIVKKNKDENLFLIQASTIKNNIKEGEKRIEDFKLEINRMVALVKPQLSIFN</sequence>
<keyword evidence="1" id="KW-0805">Transcription regulation</keyword>
<dbReference type="EMBL" id="SBIQ01000012">
    <property type="protein sequence ID" value="KAF7684478.1"/>
    <property type="molecule type" value="Genomic_DNA"/>
</dbReference>
<keyword evidence="1" id="KW-0539">Nucleus</keyword>
<comment type="subcellular location">
    <subcellularLocation>
        <location evidence="1">Nucleus</location>
    </subcellularLocation>
</comment>
<keyword evidence="1" id="KW-0804">Transcription</keyword>
<evidence type="ECO:0000256" key="1">
    <source>
        <dbReference type="RuleBase" id="RU364150"/>
    </source>
</evidence>
<dbReference type="Gene3D" id="2.40.320.10">
    <property type="entry name" value="Hypothetical Protein Pfu-838710-001"/>
    <property type="match status" value="1"/>
</dbReference>